<dbReference type="Pfam" id="PF01529">
    <property type="entry name" value="DHHC"/>
    <property type="match status" value="1"/>
</dbReference>
<evidence type="ECO:0000259" key="8">
    <source>
        <dbReference type="Pfam" id="PF01529"/>
    </source>
</evidence>
<keyword evidence="5" id="KW-0472">Membrane</keyword>
<keyword evidence="6 7" id="KW-0012">Acyltransferase</keyword>
<dbReference type="PROSITE" id="PS50216">
    <property type="entry name" value="DHHC"/>
    <property type="match status" value="1"/>
</dbReference>
<organism evidence="9">
    <name type="scientific">Guillardia theta (strain CCMP2712)</name>
    <name type="common">Cryptophyte</name>
    <dbReference type="NCBI Taxonomy" id="905079"/>
    <lineage>
        <taxon>Eukaryota</taxon>
        <taxon>Cryptophyceae</taxon>
        <taxon>Pyrenomonadales</taxon>
        <taxon>Geminigeraceae</taxon>
        <taxon>Guillardia</taxon>
    </lineage>
</organism>
<comment type="similarity">
    <text evidence="7">Belongs to the DHHC palmitoyltransferase family.</text>
</comment>
<dbReference type="HOGENOM" id="CLU_205489_2_0_1"/>
<keyword evidence="2 7" id="KW-0808">Transferase</keyword>
<evidence type="ECO:0000256" key="4">
    <source>
        <dbReference type="ARBA" id="ARBA00022989"/>
    </source>
</evidence>
<dbReference type="InterPro" id="IPR039859">
    <property type="entry name" value="PFA4/ZDH16/20/ERF2-like"/>
</dbReference>
<comment type="domain">
    <text evidence="7">The DHHC domain is required for palmitoyltransferase activity.</text>
</comment>
<dbReference type="EMBL" id="JH993223">
    <property type="protein sequence ID" value="EKX31950.1"/>
    <property type="molecule type" value="Genomic_DNA"/>
</dbReference>
<dbReference type="GO" id="GO:0005794">
    <property type="term" value="C:Golgi apparatus"/>
    <property type="evidence" value="ECO:0007669"/>
    <property type="project" value="TreeGrafter"/>
</dbReference>
<accession>L1I7V9</accession>
<comment type="catalytic activity">
    <reaction evidence="7">
        <text>L-cysteinyl-[protein] + hexadecanoyl-CoA = S-hexadecanoyl-L-cysteinyl-[protein] + CoA</text>
        <dbReference type="Rhea" id="RHEA:36683"/>
        <dbReference type="Rhea" id="RHEA-COMP:10131"/>
        <dbReference type="Rhea" id="RHEA-COMP:11032"/>
        <dbReference type="ChEBI" id="CHEBI:29950"/>
        <dbReference type="ChEBI" id="CHEBI:57287"/>
        <dbReference type="ChEBI" id="CHEBI:57379"/>
        <dbReference type="ChEBI" id="CHEBI:74151"/>
        <dbReference type="EC" id="2.3.1.225"/>
    </reaction>
</comment>
<feature type="non-terminal residue" evidence="9">
    <location>
        <position position="1"/>
    </location>
</feature>
<dbReference type="AlphaFoldDB" id="L1I7V9"/>
<dbReference type="GO" id="GO:0005783">
    <property type="term" value="C:endoplasmic reticulum"/>
    <property type="evidence" value="ECO:0007669"/>
    <property type="project" value="TreeGrafter"/>
</dbReference>
<dbReference type="GeneID" id="17288673"/>
<evidence type="ECO:0000313" key="9">
    <source>
        <dbReference type="EMBL" id="EKX31950.1"/>
    </source>
</evidence>
<dbReference type="GO" id="GO:0006612">
    <property type="term" value="P:protein targeting to membrane"/>
    <property type="evidence" value="ECO:0007669"/>
    <property type="project" value="TreeGrafter"/>
</dbReference>
<feature type="domain" description="Palmitoyltransferase DHHC" evidence="8">
    <location>
        <begin position="2"/>
        <end position="44"/>
    </location>
</feature>
<proteinExistence type="inferred from homology"/>
<evidence type="ECO:0000256" key="5">
    <source>
        <dbReference type="ARBA" id="ARBA00023136"/>
    </source>
</evidence>
<keyword evidence="4" id="KW-1133">Transmembrane helix</keyword>
<evidence type="ECO:0000256" key="3">
    <source>
        <dbReference type="ARBA" id="ARBA00022692"/>
    </source>
</evidence>
<reference evidence="10" key="3">
    <citation type="submission" date="2015-06" db="UniProtKB">
        <authorList>
            <consortium name="EnsemblProtists"/>
        </authorList>
    </citation>
    <scope>IDENTIFICATION</scope>
</reference>
<comment type="subcellular location">
    <subcellularLocation>
        <location evidence="1">Membrane</location>
        <topology evidence="1">Multi-pass membrane protein</topology>
    </subcellularLocation>
</comment>
<evidence type="ECO:0000256" key="2">
    <source>
        <dbReference type="ARBA" id="ARBA00022679"/>
    </source>
</evidence>
<keyword evidence="3" id="KW-0812">Transmembrane</keyword>
<reference evidence="9 11" key="1">
    <citation type="journal article" date="2012" name="Nature">
        <title>Algal genomes reveal evolutionary mosaicism and the fate of nucleomorphs.</title>
        <authorList>
            <consortium name="DOE Joint Genome Institute"/>
            <person name="Curtis B.A."/>
            <person name="Tanifuji G."/>
            <person name="Burki F."/>
            <person name="Gruber A."/>
            <person name="Irimia M."/>
            <person name="Maruyama S."/>
            <person name="Arias M.C."/>
            <person name="Ball S.G."/>
            <person name="Gile G.H."/>
            <person name="Hirakawa Y."/>
            <person name="Hopkins J.F."/>
            <person name="Kuo A."/>
            <person name="Rensing S.A."/>
            <person name="Schmutz J."/>
            <person name="Symeonidi A."/>
            <person name="Elias M."/>
            <person name="Eveleigh R.J."/>
            <person name="Herman E.K."/>
            <person name="Klute M.J."/>
            <person name="Nakayama T."/>
            <person name="Obornik M."/>
            <person name="Reyes-Prieto A."/>
            <person name="Armbrust E.V."/>
            <person name="Aves S.J."/>
            <person name="Beiko R.G."/>
            <person name="Coutinho P."/>
            <person name="Dacks J.B."/>
            <person name="Durnford D.G."/>
            <person name="Fast N.M."/>
            <person name="Green B.R."/>
            <person name="Grisdale C.J."/>
            <person name="Hempel F."/>
            <person name="Henrissat B."/>
            <person name="Hoppner M.P."/>
            <person name="Ishida K."/>
            <person name="Kim E."/>
            <person name="Koreny L."/>
            <person name="Kroth P.G."/>
            <person name="Liu Y."/>
            <person name="Malik S.B."/>
            <person name="Maier U.G."/>
            <person name="McRose D."/>
            <person name="Mock T."/>
            <person name="Neilson J.A."/>
            <person name="Onodera N.T."/>
            <person name="Poole A.M."/>
            <person name="Pritham E.J."/>
            <person name="Richards T.A."/>
            <person name="Rocap G."/>
            <person name="Roy S.W."/>
            <person name="Sarai C."/>
            <person name="Schaack S."/>
            <person name="Shirato S."/>
            <person name="Slamovits C.H."/>
            <person name="Spencer D.F."/>
            <person name="Suzuki S."/>
            <person name="Worden A.Z."/>
            <person name="Zauner S."/>
            <person name="Barry K."/>
            <person name="Bell C."/>
            <person name="Bharti A.K."/>
            <person name="Crow J.A."/>
            <person name="Grimwood J."/>
            <person name="Kramer R."/>
            <person name="Lindquist E."/>
            <person name="Lucas S."/>
            <person name="Salamov A."/>
            <person name="McFadden G.I."/>
            <person name="Lane C.E."/>
            <person name="Keeling P.J."/>
            <person name="Gray M.W."/>
            <person name="Grigoriev I.V."/>
            <person name="Archibald J.M."/>
        </authorList>
    </citation>
    <scope>NUCLEOTIDE SEQUENCE</scope>
    <source>
        <strain evidence="9 11">CCMP2712</strain>
    </source>
</reference>
<evidence type="ECO:0000313" key="10">
    <source>
        <dbReference type="EnsemblProtists" id="EKX31950"/>
    </source>
</evidence>
<dbReference type="Proteomes" id="UP000011087">
    <property type="component" value="Unassembled WGS sequence"/>
</dbReference>
<reference evidence="11" key="2">
    <citation type="submission" date="2012-11" db="EMBL/GenBank/DDBJ databases">
        <authorList>
            <person name="Kuo A."/>
            <person name="Curtis B.A."/>
            <person name="Tanifuji G."/>
            <person name="Burki F."/>
            <person name="Gruber A."/>
            <person name="Irimia M."/>
            <person name="Maruyama S."/>
            <person name="Arias M.C."/>
            <person name="Ball S.G."/>
            <person name="Gile G.H."/>
            <person name="Hirakawa Y."/>
            <person name="Hopkins J.F."/>
            <person name="Rensing S.A."/>
            <person name="Schmutz J."/>
            <person name="Symeonidi A."/>
            <person name="Elias M."/>
            <person name="Eveleigh R.J."/>
            <person name="Herman E.K."/>
            <person name="Klute M.J."/>
            <person name="Nakayama T."/>
            <person name="Obornik M."/>
            <person name="Reyes-Prieto A."/>
            <person name="Armbrust E.V."/>
            <person name="Aves S.J."/>
            <person name="Beiko R.G."/>
            <person name="Coutinho P."/>
            <person name="Dacks J.B."/>
            <person name="Durnford D.G."/>
            <person name="Fast N.M."/>
            <person name="Green B.R."/>
            <person name="Grisdale C."/>
            <person name="Hempe F."/>
            <person name="Henrissat B."/>
            <person name="Hoppner M.P."/>
            <person name="Ishida K.-I."/>
            <person name="Kim E."/>
            <person name="Koreny L."/>
            <person name="Kroth P.G."/>
            <person name="Liu Y."/>
            <person name="Malik S.-B."/>
            <person name="Maier U.G."/>
            <person name="McRose D."/>
            <person name="Mock T."/>
            <person name="Neilson J.A."/>
            <person name="Onodera N.T."/>
            <person name="Poole A.M."/>
            <person name="Pritham E.J."/>
            <person name="Richards T.A."/>
            <person name="Rocap G."/>
            <person name="Roy S.W."/>
            <person name="Sarai C."/>
            <person name="Schaack S."/>
            <person name="Shirato S."/>
            <person name="Slamovits C.H."/>
            <person name="Spencer D.F."/>
            <person name="Suzuki S."/>
            <person name="Worden A.Z."/>
            <person name="Zauner S."/>
            <person name="Barry K."/>
            <person name="Bell C."/>
            <person name="Bharti A.K."/>
            <person name="Crow J.A."/>
            <person name="Grimwood J."/>
            <person name="Kramer R."/>
            <person name="Lindquist E."/>
            <person name="Lucas S."/>
            <person name="Salamov A."/>
            <person name="McFadden G.I."/>
            <person name="Lane C.E."/>
            <person name="Keeling P.J."/>
            <person name="Gray M.W."/>
            <person name="Grigoriev I.V."/>
            <person name="Archibald J.M."/>
        </authorList>
    </citation>
    <scope>NUCLEOTIDE SEQUENCE</scope>
    <source>
        <strain evidence="11">CCMP2712</strain>
    </source>
</reference>
<dbReference type="KEGG" id="gtt:GUITHDRAFT_82683"/>
<dbReference type="STRING" id="905079.L1I7V9"/>
<gene>
    <name evidence="9" type="ORF">GUITHDRAFT_82683</name>
</gene>
<dbReference type="PaxDb" id="55529-EKX31950"/>
<dbReference type="PANTHER" id="PTHR22883">
    <property type="entry name" value="ZINC FINGER DHHC DOMAIN CONTAINING PROTEIN"/>
    <property type="match status" value="1"/>
</dbReference>
<dbReference type="EC" id="2.3.1.225" evidence="7"/>
<evidence type="ECO:0000256" key="1">
    <source>
        <dbReference type="ARBA" id="ARBA00004141"/>
    </source>
</evidence>
<evidence type="ECO:0000256" key="7">
    <source>
        <dbReference type="RuleBase" id="RU079119"/>
    </source>
</evidence>
<dbReference type="eggNOG" id="KOG1311">
    <property type="taxonomic scope" value="Eukaryota"/>
</dbReference>
<dbReference type="InterPro" id="IPR001594">
    <property type="entry name" value="Palmitoyltrfase_DHHC"/>
</dbReference>
<dbReference type="OrthoDB" id="331948at2759"/>
<evidence type="ECO:0000256" key="6">
    <source>
        <dbReference type="ARBA" id="ARBA00023315"/>
    </source>
</evidence>
<sequence>KECYTCKFVRPARSKHCSICDRCVGRFDHHCPWINNCVGSNNNRLRKDCCCR</sequence>
<dbReference type="RefSeq" id="XP_005818930.1">
    <property type="nucleotide sequence ID" value="XM_005818873.1"/>
</dbReference>
<name>L1I7V9_GUITC</name>
<dbReference type="GO" id="GO:0016020">
    <property type="term" value="C:membrane"/>
    <property type="evidence" value="ECO:0007669"/>
    <property type="project" value="UniProtKB-SubCell"/>
</dbReference>
<keyword evidence="11" id="KW-1185">Reference proteome</keyword>
<protein>
    <recommendedName>
        <fullName evidence="7">Palmitoyltransferase</fullName>
        <ecNumber evidence="7">2.3.1.225</ecNumber>
    </recommendedName>
</protein>
<dbReference type="OMA" id="NCVERWD"/>
<dbReference type="EnsemblProtists" id="EKX31950">
    <property type="protein sequence ID" value="EKX31950"/>
    <property type="gene ID" value="GUITHDRAFT_82683"/>
</dbReference>
<evidence type="ECO:0000313" key="11">
    <source>
        <dbReference type="Proteomes" id="UP000011087"/>
    </source>
</evidence>
<dbReference type="GO" id="GO:0019706">
    <property type="term" value="F:protein-cysteine S-palmitoyltransferase activity"/>
    <property type="evidence" value="ECO:0007669"/>
    <property type="project" value="UniProtKB-EC"/>
</dbReference>